<evidence type="ECO:0000313" key="2">
    <source>
        <dbReference type="Proteomes" id="UP000235220"/>
    </source>
</evidence>
<dbReference type="PANTHER" id="PTHR33223">
    <property type="entry name" value="CCHC-TYPE DOMAIN-CONTAINING PROTEIN"/>
    <property type="match status" value="1"/>
</dbReference>
<sequence>METLRQENVAFRRNVEETEADQQSHHSGDHPQPNAATTDEERRKINQQIRIEVAKQMCQPTTVDQLLTNVKLSYSKGILAVPIPPKFKVPQIEAYDRSKDPLEHLETFKVHMTLHGFPSEIACRAFPLTLKGAARVWFVSLRPGTVDSVNELAHRFLMQFMASRTRRRPAAYLLIVKQRDDESLKSYLSHFNKERMVIDDQDEKITLAALLGGIWPHNSFMTEIARKTPSTLREFMDRADGYINGEDTLQALMTPRKRDLERADKKTVERHQRSNQGVCQKGTY</sequence>
<dbReference type="RefSeq" id="XP_018816048.1">
    <property type="nucleotide sequence ID" value="XM_018960503.1"/>
</dbReference>
<dbReference type="Proteomes" id="UP000235220">
    <property type="component" value="Chromosome 7"/>
</dbReference>
<dbReference type="Pfam" id="PF03732">
    <property type="entry name" value="Retrotrans_gag"/>
    <property type="match status" value="1"/>
</dbReference>
<accession>A0A2I4E9G8</accession>
<feature type="compositionally biased region" description="Polar residues" evidence="1">
    <location>
        <begin position="274"/>
        <end position="284"/>
    </location>
</feature>
<dbReference type="InterPro" id="IPR005162">
    <property type="entry name" value="Retrotrans_gag_dom"/>
</dbReference>
<dbReference type="OrthoDB" id="1752139at2759"/>
<organism evidence="2 3">
    <name type="scientific">Juglans regia</name>
    <name type="common">English walnut</name>
    <dbReference type="NCBI Taxonomy" id="51240"/>
    <lineage>
        <taxon>Eukaryota</taxon>
        <taxon>Viridiplantae</taxon>
        <taxon>Streptophyta</taxon>
        <taxon>Embryophyta</taxon>
        <taxon>Tracheophyta</taxon>
        <taxon>Spermatophyta</taxon>
        <taxon>Magnoliopsida</taxon>
        <taxon>eudicotyledons</taxon>
        <taxon>Gunneridae</taxon>
        <taxon>Pentapetalae</taxon>
        <taxon>rosids</taxon>
        <taxon>fabids</taxon>
        <taxon>Fagales</taxon>
        <taxon>Juglandaceae</taxon>
        <taxon>Juglans</taxon>
    </lineage>
</organism>
<protein>
    <submittedName>
        <fullName evidence="3">Uncharacterized protein LOC108987570</fullName>
    </submittedName>
</protein>
<dbReference type="AlphaFoldDB" id="A0A2I4E9G8"/>
<feature type="region of interest" description="Disordered" evidence="1">
    <location>
        <begin position="16"/>
        <end position="42"/>
    </location>
</feature>
<name>A0A2I4E9G8_JUGRE</name>
<dbReference type="KEGG" id="jre:108987570"/>
<gene>
    <name evidence="3" type="primary">LOC108987570</name>
</gene>
<evidence type="ECO:0000313" key="3">
    <source>
        <dbReference type="RefSeq" id="XP_018816048.1"/>
    </source>
</evidence>
<feature type="compositionally biased region" description="Basic and acidic residues" evidence="1">
    <location>
        <begin position="259"/>
        <end position="272"/>
    </location>
</feature>
<evidence type="ECO:0000256" key="1">
    <source>
        <dbReference type="SAM" id="MobiDB-lite"/>
    </source>
</evidence>
<proteinExistence type="predicted"/>
<feature type="region of interest" description="Disordered" evidence="1">
    <location>
        <begin position="259"/>
        <end position="284"/>
    </location>
</feature>
<keyword evidence="2" id="KW-1185">Reference proteome</keyword>
<dbReference type="Gramene" id="Jr07_17650_p1">
    <property type="protein sequence ID" value="cds.Jr07_17650_p1"/>
    <property type="gene ID" value="Jr07_17650"/>
</dbReference>
<dbReference type="GeneID" id="108987570"/>
<dbReference type="PANTHER" id="PTHR33223:SF10">
    <property type="entry name" value="AMINOTRANSFERASE-LIKE PLANT MOBILE DOMAIN-CONTAINING PROTEIN"/>
    <property type="match status" value="1"/>
</dbReference>
<reference evidence="3" key="1">
    <citation type="submission" date="2025-08" db="UniProtKB">
        <authorList>
            <consortium name="RefSeq"/>
        </authorList>
    </citation>
    <scope>IDENTIFICATION</scope>
    <source>
        <tissue evidence="3">Leaves</tissue>
    </source>
</reference>